<dbReference type="GO" id="GO:0005829">
    <property type="term" value="C:cytosol"/>
    <property type="evidence" value="ECO:0007669"/>
    <property type="project" value="TreeGrafter"/>
</dbReference>
<name>A0AA36MGS8_9DINO</name>
<comment type="similarity">
    <text evidence="1">Belongs to the 2-5A synthase family.</text>
</comment>
<evidence type="ECO:0000313" key="4">
    <source>
        <dbReference type="Proteomes" id="UP001178507"/>
    </source>
</evidence>
<protein>
    <recommendedName>
        <fullName evidence="2">2'-5'-oligoadenylate synthetase 1 domain-containing protein</fullName>
    </recommendedName>
</protein>
<dbReference type="Proteomes" id="UP001178507">
    <property type="component" value="Unassembled WGS sequence"/>
</dbReference>
<dbReference type="InterPro" id="IPR043519">
    <property type="entry name" value="NT_sf"/>
</dbReference>
<dbReference type="PANTHER" id="PTHR11258">
    <property type="entry name" value="2-5 OLIGOADENYLATE SYNTHETASE"/>
    <property type="match status" value="1"/>
</dbReference>
<reference evidence="3" key="1">
    <citation type="submission" date="2023-08" db="EMBL/GenBank/DDBJ databases">
        <authorList>
            <person name="Chen Y."/>
            <person name="Shah S."/>
            <person name="Dougan E. K."/>
            <person name="Thang M."/>
            <person name="Chan C."/>
        </authorList>
    </citation>
    <scope>NUCLEOTIDE SEQUENCE</scope>
</reference>
<proteinExistence type="inferred from homology"/>
<evidence type="ECO:0000313" key="3">
    <source>
        <dbReference type="EMBL" id="CAJ1370786.1"/>
    </source>
</evidence>
<sequence length="430" mass="47730">MAVNLASYLRQFGESLGPAEHVIKRGDAVLQSLLECILQKAKTKVARVLKAGSVGKGTSLHLKIDFDCVFFLEPGGIPDRFLEDMEDILTLNFGIAAEKKQKSLSFSHKGFYFDFLPAVQSAQAAVKGASGEVQVRAALQSGQKPGSAELVEGTVLFMKEQSGFVHTLARLMKFWSHSLLVPGFFNGRSYTMELLAVAASQDMMDEDMLRGFRMALDKVRNFRNLNVIFERFYTKQDVGLKDSRPLLLDPSNPWNNLLSPDRLIFFEKLAAFADETLRRLDVAHRTAVGLDVLFKPQPDVWFGLPQRPQDCSWLVGTQVTPEVQQPIVRIQSQGLHVESLQLIAHVLALWLATHKPQPDQVRRSVEKAVDTVLVGKEQTWTASDKSFESKHAVAVVPLMDGADTCALAGFNVETNPHGVKEDTSLASIWP</sequence>
<dbReference type="GO" id="GO:0016020">
    <property type="term" value="C:membrane"/>
    <property type="evidence" value="ECO:0007669"/>
    <property type="project" value="TreeGrafter"/>
</dbReference>
<organism evidence="3 4">
    <name type="scientific">Effrenium voratum</name>
    <dbReference type="NCBI Taxonomy" id="2562239"/>
    <lineage>
        <taxon>Eukaryota</taxon>
        <taxon>Sar</taxon>
        <taxon>Alveolata</taxon>
        <taxon>Dinophyceae</taxon>
        <taxon>Suessiales</taxon>
        <taxon>Symbiodiniaceae</taxon>
        <taxon>Effrenium</taxon>
    </lineage>
</organism>
<dbReference type="Gene3D" id="3.30.460.10">
    <property type="entry name" value="Beta Polymerase, domain 2"/>
    <property type="match status" value="1"/>
</dbReference>
<keyword evidence="4" id="KW-1185">Reference proteome</keyword>
<dbReference type="PROSITE" id="PS50152">
    <property type="entry name" value="25A_SYNTH_3"/>
    <property type="match status" value="1"/>
</dbReference>
<dbReference type="SUPFAM" id="SSF81301">
    <property type="entry name" value="Nucleotidyltransferase"/>
    <property type="match status" value="1"/>
</dbReference>
<dbReference type="PANTHER" id="PTHR11258:SF11">
    <property type="entry name" value="C2H2-TYPE DOMAIN-CONTAINING PROTEIN"/>
    <property type="match status" value="1"/>
</dbReference>
<gene>
    <name evidence="3" type="ORF">EVOR1521_LOCUS1276</name>
</gene>
<evidence type="ECO:0000259" key="2">
    <source>
        <dbReference type="Pfam" id="PF10421"/>
    </source>
</evidence>
<dbReference type="InterPro" id="IPR018952">
    <property type="entry name" value="2-5-oligoAdlate_synth_1_dom2/C"/>
</dbReference>
<dbReference type="Pfam" id="PF10421">
    <property type="entry name" value="OAS1_C"/>
    <property type="match status" value="1"/>
</dbReference>
<dbReference type="EMBL" id="CAUJNA010000036">
    <property type="protein sequence ID" value="CAJ1370786.1"/>
    <property type="molecule type" value="Genomic_DNA"/>
</dbReference>
<dbReference type="AlphaFoldDB" id="A0AA36MGS8"/>
<dbReference type="GO" id="GO:0003725">
    <property type="term" value="F:double-stranded RNA binding"/>
    <property type="evidence" value="ECO:0007669"/>
    <property type="project" value="TreeGrafter"/>
</dbReference>
<evidence type="ECO:0000256" key="1">
    <source>
        <dbReference type="ARBA" id="ARBA00009526"/>
    </source>
</evidence>
<accession>A0AA36MGS8</accession>
<dbReference type="GO" id="GO:0001730">
    <property type="term" value="F:2'-5'-oligoadenylate synthetase activity"/>
    <property type="evidence" value="ECO:0007669"/>
    <property type="project" value="TreeGrafter"/>
</dbReference>
<feature type="domain" description="2'-5'-oligoadenylate synthetase 1" evidence="2">
    <location>
        <begin position="156"/>
        <end position="279"/>
    </location>
</feature>
<dbReference type="GO" id="GO:0005654">
    <property type="term" value="C:nucleoplasm"/>
    <property type="evidence" value="ECO:0007669"/>
    <property type="project" value="TreeGrafter"/>
</dbReference>
<comment type="caution">
    <text evidence="3">The sequence shown here is derived from an EMBL/GenBank/DDBJ whole genome shotgun (WGS) entry which is preliminary data.</text>
</comment>
<dbReference type="SUPFAM" id="SSF81631">
    <property type="entry name" value="PAP/OAS1 substrate-binding domain"/>
    <property type="match status" value="1"/>
</dbReference>
<dbReference type="Gene3D" id="1.10.1410.20">
    <property type="entry name" value="2'-5'-oligoadenylate synthetase 1, domain 2"/>
    <property type="match status" value="1"/>
</dbReference>